<accession>A0A829YH84</accession>
<dbReference type="AlphaFoldDB" id="A0A829YH84"/>
<name>A0A829YH84_9GAMM</name>
<gene>
    <name evidence="3" type="ORF">GCM10011487_46870</name>
</gene>
<comment type="caution">
    <text evidence="3">The sequence shown here is derived from an EMBL/GenBank/DDBJ whole genome shotgun (WGS) entry which is preliminary data.</text>
</comment>
<evidence type="ECO:0000259" key="2">
    <source>
        <dbReference type="Pfam" id="PF13387"/>
    </source>
</evidence>
<keyword evidence="1" id="KW-1133">Transmembrane helix</keyword>
<organism evidence="3 4">
    <name type="scientific">Steroidobacter agaridevorans</name>
    <dbReference type="NCBI Taxonomy" id="2695856"/>
    <lineage>
        <taxon>Bacteria</taxon>
        <taxon>Pseudomonadati</taxon>
        <taxon>Pseudomonadota</taxon>
        <taxon>Gammaproteobacteria</taxon>
        <taxon>Steroidobacterales</taxon>
        <taxon>Steroidobacteraceae</taxon>
        <taxon>Steroidobacter</taxon>
    </lineage>
</organism>
<evidence type="ECO:0000313" key="3">
    <source>
        <dbReference type="EMBL" id="GFE82687.1"/>
    </source>
</evidence>
<proteinExistence type="predicted"/>
<sequence>MPWTRLALRWLAHATGHLIQALLVIWGALAIWFSPVPSVGVRLAVAIGFAALGIWAFWLTRSRRVWLAFAGLYLVLLTGWSAIKPQMDRDWRAEVAVLPRAYVSGDRVRLVGVRDFIYRSVDDFTPRYREREVQLSRLVGVDFYISYWMPGPIGHTFLSFTFDDAEPISFSIEARPEAHEGFAPVGSLFKQFELIYVVGEERDIVGVRTNYRDEDVFLYRINTTPENARQLFLIYLDRINELSEKAEFYHLLSNNCTLNIVRYANAVGPGSRFDIRHYLNGLFDSYLYQRQLLDGSMPFEDLRRHAQINRAAQAAGAAEDFSERIRAQLGKRS</sequence>
<feature type="transmembrane region" description="Helical" evidence="1">
    <location>
        <begin position="65"/>
        <end position="83"/>
    </location>
</feature>
<keyword evidence="1" id="KW-0812">Transmembrane</keyword>
<protein>
    <recommendedName>
        <fullName evidence="2">Lnb N-terminal periplasmic domain-containing protein</fullName>
    </recommendedName>
</protein>
<feature type="domain" description="Lnb N-terminal periplasmic" evidence="2">
    <location>
        <begin position="125"/>
        <end position="274"/>
    </location>
</feature>
<dbReference type="InterPro" id="IPR025178">
    <property type="entry name" value="Lnb_N"/>
</dbReference>
<feature type="transmembrane region" description="Helical" evidence="1">
    <location>
        <begin position="12"/>
        <end position="33"/>
    </location>
</feature>
<evidence type="ECO:0000256" key="1">
    <source>
        <dbReference type="SAM" id="Phobius"/>
    </source>
</evidence>
<evidence type="ECO:0000313" key="4">
    <source>
        <dbReference type="Proteomes" id="UP000445000"/>
    </source>
</evidence>
<keyword evidence="4" id="KW-1185">Reference proteome</keyword>
<dbReference type="Proteomes" id="UP000445000">
    <property type="component" value="Unassembled WGS sequence"/>
</dbReference>
<reference evidence="4" key="1">
    <citation type="submission" date="2020-01" db="EMBL/GenBank/DDBJ databases">
        <title>'Steroidobacter agaridevorans' sp. nov., agar-degrading bacteria isolated from rhizosphere soils.</title>
        <authorList>
            <person name="Ikenaga M."/>
            <person name="Kataoka M."/>
            <person name="Murouchi A."/>
            <person name="Katsuragi S."/>
            <person name="Sakai M."/>
        </authorList>
    </citation>
    <scope>NUCLEOTIDE SEQUENCE [LARGE SCALE GENOMIC DNA]</scope>
    <source>
        <strain evidence="4">YU21-B</strain>
    </source>
</reference>
<dbReference type="Pfam" id="PF13387">
    <property type="entry name" value="Lnb_N"/>
    <property type="match status" value="1"/>
</dbReference>
<dbReference type="EMBL" id="BLJN01000005">
    <property type="protein sequence ID" value="GFE82687.1"/>
    <property type="molecule type" value="Genomic_DNA"/>
</dbReference>
<keyword evidence="1" id="KW-0472">Membrane</keyword>
<feature type="transmembrane region" description="Helical" evidence="1">
    <location>
        <begin position="39"/>
        <end position="58"/>
    </location>
</feature>